<feature type="coiled-coil region" evidence="3">
    <location>
        <begin position="152"/>
        <end position="179"/>
    </location>
</feature>
<dbReference type="RefSeq" id="WP_107029067.1">
    <property type="nucleotide sequence ID" value="NZ_PYLQ01000002.1"/>
</dbReference>
<dbReference type="Pfam" id="PF22769">
    <property type="entry name" value="DCD"/>
    <property type="match status" value="1"/>
</dbReference>
<keyword evidence="1" id="KW-0378">Hydrolase</keyword>
<evidence type="ECO:0000313" key="5">
    <source>
        <dbReference type="EMBL" id="PST42847.1"/>
    </source>
</evidence>
<dbReference type="InterPro" id="IPR011962">
    <property type="entry name" value="dCTP_deaminase"/>
</dbReference>
<comment type="caution">
    <text evidence="5">The sequence shown here is derived from an EMBL/GenBank/DDBJ whole genome shotgun (WGS) entry which is preliminary data.</text>
</comment>
<dbReference type="InterPro" id="IPR036157">
    <property type="entry name" value="dUTPase-like_sf"/>
</dbReference>
<dbReference type="GO" id="GO:0008829">
    <property type="term" value="F:dCTP deaminase activity"/>
    <property type="evidence" value="ECO:0007669"/>
    <property type="project" value="InterPro"/>
</dbReference>
<keyword evidence="3" id="KW-0175">Coiled coil</keyword>
<proteinExistence type="predicted"/>
<evidence type="ECO:0000256" key="3">
    <source>
        <dbReference type="SAM" id="Coils"/>
    </source>
</evidence>
<keyword evidence="4" id="KW-0812">Transmembrane</keyword>
<name>A0A2T3G5N2_9FIRM</name>
<dbReference type="CDD" id="cd07557">
    <property type="entry name" value="trimeric_dUTPase"/>
    <property type="match status" value="1"/>
</dbReference>
<keyword evidence="2" id="KW-0546">Nucleotide metabolism</keyword>
<accession>A0A2T3G5N2</accession>
<evidence type="ECO:0000256" key="2">
    <source>
        <dbReference type="ARBA" id="ARBA00023080"/>
    </source>
</evidence>
<dbReference type="InterPro" id="IPR033704">
    <property type="entry name" value="dUTPase_trimeric"/>
</dbReference>
<dbReference type="PANTHER" id="PTHR42680">
    <property type="entry name" value="DCTP DEAMINASE"/>
    <property type="match status" value="1"/>
</dbReference>
<dbReference type="Proteomes" id="UP000240974">
    <property type="component" value="Unassembled WGS sequence"/>
</dbReference>
<dbReference type="EMBL" id="PYLQ01000002">
    <property type="protein sequence ID" value="PST42847.1"/>
    <property type="molecule type" value="Genomic_DNA"/>
</dbReference>
<dbReference type="GO" id="GO:0006229">
    <property type="term" value="P:dUTP biosynthetic process"/>
    <property type="evidence" value="ECO:0007669"/>
    <property type="project" value="InterPro"/>
</dbReference>
<dbReference type="SUPFAM" id="SSF51283">
    <property type="entry name" value="dUTPase-like"/>
    <property type="match status" value="1"/>
</dbReference>
<reference evidence="5 6" key="1">
    <citation type="journal article" date="2019" name="Int. J. Syst. Evol. Microbiol.">
        <title>Faecalibacillus intestinalis gen. nov., sp. nov. and Faecalibacillus faecis sp. nov., isolated from human faeces.</title>
        <authorList>
            <person name="Seo B."/>
            <person name="Jeon K."/>
            <person name="Baek I."/>
            <person name="Lee Y.M."/>
            <person name="Baek K."/>
            <person name="Ko G."/>
        </authorList>
    </citation>
    <scope>NUCLEOTIDE SEQUENCE [LARGE SCALE GENOMIC DNA]</scope>
    <source>
        <strain evidence="5 6">SNUG30099</strain>
    </source>
</reference>
<dbReference type="AlphaFoldDB" id="A0A2T3G5N2"/>
<keyword evidence="4" id="KW-1133">Transmembrane helix</keyword>
<organism evidence="5 6">
    <name type="scientific">Faecalibacillus intestinalis</name>
    <dbReference type="NCBI Taxonomy" id="1982626"/>
    <lineage>
        <taxon>Bacteria</taxon>
        <taxon>Bacillati</taxon>
        <taxon>Bacillota</taxon>
        <taxon>Erysipelotrichia</taxon>
        <taxon>Erysipelotrichales</taxon>
        <taxon>Coprobacillaceae</taxon>
        <taxon>Faecalibacillus</taxon>
    </lineage>
</organism>
<keyword evidence="6" id="KW-1185">Reference proteome</keyword>
<gene>
    <name evidence="5" type="ORF">C7U54_01535</name>
</gene>
<evidence type="ECO:0000256" key="4">
    <source>
        <dbReference type="SAM" id="Phobius"/>
    </source>
</evidence>
<dbReference type="PANTHER" id="PTHR42680:SF3">
    <property type="entry name" value="DCTP DEAMINASE"/>
    <property type="match status" value="1"/>
</dbReference>
<sequence>MVLVDKDIIQRNQEIFINGYNQKNVQSISYDIHVKEIITDDTNVEEYDLNPRQAIMVRCIEEISVPMDLMIKIENKNSLIRNGISIVAPVYNPGHRTPIYIRVENISSNIFKITKDMPIAQLIFIKLSSKPDITYDQQGNASFNEEWKYKGLSKYKDYYEERTRKVEKAKKELDDKESSIYTNILTMMGIFVSIFSLVSINFNQLNSKNLTADFILKMNLSLGTIIALFIGLIMVFLRNREDKNILKIFIGLMVVMIIVLFFIL</sequence>
<feature type="transmembrane region" description="Helical" evidence="4">
    <location>
        <begin position="180"/>
        <end position="202"/>
    </location>
</feature>
<feature type="transmembrane region" description="Helical" evidence="4">
    <location>
        <begin position="214"/>
        <end position="237"/>
    </location>
</feature>
<keyword evidence="4" id="KW-0472">Membrane</keyword>
<feature type="transmembrane region" description="Helical" evidence="4">
    <location>
        <begin position="244"/>
        <end position="263"/>
    </location>
</feature>
<dbReference type="Gene3D" id="2.70.40.10">
    <property type="match status" value="1"/>
</dbReference>
<protein>
    <submittedName>
        <fullName evidence="5">Uncharacterized protein</fullName>
    </submittedName>
</protein>
<evidence type="ECO:0000313" key="6">
    <source>
        <dbReference type="Proteomes" id="UP000240974"/>
    </source>
</evidence>
<evidence type="ECO:0000256" key="1">
    <source>
        <dbReference type="ARBA" id="ARBA00022801"/>
    </source>
</evidence>